<accession>A0A366XXF3</accession>
<comment type="similarity">
    <text evidence="1">Belongs to the UPF0398 family.</text>
</comment>
<sequence length="185" mass="21818">MGKVLTVTGYKSHELGIFNDKHPGLPYIKKALKRNLERLIDEFDLEWVLISGQLGVELWTAEIVFELQETYPHLKLAVLTPFLGQEERWNEERQEYYEMITAQADFYESISKKPYESPLQLKVKNQFLIEKSSGLLILYDEEQPGSPKYYLEEALKKRQSHPNFEIFTITPFDINELIQDEQNSW</sequence>
<dbReference type="OrthoDB" id="2301957at2"/>
<comment type="caution">
    <text evidence="2">The sequence shown here is derived from an EMBL/GenBank/DDBJ whole genome shotgun (WGS) entry which is preliminary data.</text>
</comment>
<dbReference type="Pfam" id="PF06908">
    <property type="entry name" value="YpsA"/>
    <property type="match status" value="1"/>
</dbReference>
<dbReference type="AlphaFoldDB" id="A0A366XXF3"/>
<evidence type="ECO:0000313" key="2">
    <source>
        <dbReference type="EMBL" id="RBW69459.1"/>
    </source>
</evidence>
<dbReference type="PIRSF" id="PIRSF021290">
    <property type="entry name" value="DUF1273"/>
    <property type="match status" value="1"/>
</dbReference>
<dbReference type="NCBIfam" id="NF010181">
    <property type="entry name" value="PRK13660.1"/>
    <property type="match status" value="1"/>
</dbReference>
<reference evidence="2 3" key="1">
    <citation type="submission" date="2018-07" db="EMBL/GenBank/DDBJ databases">
        <title>Lottiidibacillus patelloidae gen. nov., sp. nov., isolated from the intestinal tract of a marine limpet and the reclassification of B. taeanensis BH030017T, B. algicola KMM 3737T and B. hwajinpoensis SW-72T as genus Lottiidibacillus.</title>
        <authorList>
            <person name="Liu R."/>
            <person name="Huang Z."/>
        </authorList>
    </citation>
    <scope>NUCLEOTIDE SEQUENCE [LARGE SCALE GENOMIC DNA]</scope>
    <source>
        <strain evidence="2 3">BH030017</strain>
    </source>
</reference>
<dbReference type="EMBL" id="QOCW01000010">
    <property type="protein sequence ID" value="RBW69459.1"/>
    <property type="molecule type" value="Genomic_DNA"/>
</dbReference>
<proteinExistence type="inferred from homology"/>
<organism evidence="2 3">
    <name type="scientific">Bacillus taeanensis</name>
    <dbReference type="NCBI Taxonomy" id="273032"/>
    <lineage>
        <taxon>Bacteria</taxon>
        <taxon>Bacillati</taxon>
        <taxon>Bacillota</taxon>
        <taxon>Bacilli</taxon>
        <taxon>Bacillales</taxon>
        <taxon>Bacillaceae</taxon>
        <taxon>Bacillus</taxon>
    </lineage>
</organism>
<evidence type="ECO:0000313" key="3">
    <source>
        <dbReference type="Proteomes" id="UP000253314"/>
    </source>
</evidence>
<protein>
    <recommendedName>
        <fullName evidence="1">UPF0398 protein DS031_11075</fullName>
    </recommendedName>
</protein>
<evidence type="ECO:0000256" key="1">
    <source>
        <dbReference type="HAMAP-Rule" id="MF_01575"/>
    </source>
</evidence>
<dbReference type="PANTHER" id="PTHR38440">
    <property type="entry name" value="UPF0398 PROTEIN YPSA"/>
    <property type="match status" value="1"/>
</dbReference>
<dbReference type="InterPro" id="IPR010697">
    <property type="entry name" value="YspA"/>
</dbReference>
<gene>
    <name evidence="2" type="ORF">DS031_11075</name>
</gene>
<dbReference type="RefSeq" id="WP_113806149.1">
    <property type="nucleotide sequence ID" value="NZ_QOCW01000010.1"/>
</dbReference>
<keyword evidence="3" id="KW-1185">Reference proteome</keyword>
<dbReference type="Proteomes" id="UP000253314">
    <property type="component" value="Unassembled WGS sequence"/>
</dbReference>
<dbReference type="SUPFAM" id="SSF102405">
    <property type="entry name" value="MCP/YpsA-like"/>
    <property type="match status" value="1"/>
</dbReference>
<name>A0A366XXF3_9BACI</name>
<dbReference type="PANTHER" id="PTHR38440:SF1">
    <property type="entry name" value="UPF0398 PROTEIN SPR0331"/>
    <property type="match status" value="1"/>
</dbReference>
<dbReference type="Gene3D" id="3.40.50.450">
    <property type="match status" value="1"/>
</dbReference>
<dbReference type="HAMAP" id="MF_01575">
    <property type="entry name" value="UPF0398"/>
    <property type="match status" value="1"/>
</dbReference>